<evidence type="ECO:0000313" key="2">
    <source>
        <dbReference type="Proteomes" id="UP001386955"/>
    </source>
</evidence>
<dbReference type="Proteomes" id="UP001386955">
    <property type="component" value="Unassembled WGS sequence"/>
</dbReference>
<comment type="caution">
    <text evidence="1">The sequence shown here is derived from an EMBL/GenBank/DDBJ whole genome shotgun (WGS) entry which is preliminary data.</text>
</comment>
<name>A0AAN9T4A3_PSOTE</name>
<sequence>MINEATSTMHILVTMKSWSRSNSEEEETGLENEEAQTLDLMVDFMDEIDVFCAILLHAKAIVVEIR</sequence>
<proteinExistence type="predicted"/>
<keyword evidence="2" id="KW-1185">Reference proteome</keyword>
<dbReference type="AlphaFoldDB" id="A0AAN9T4A3"/>
<organism evidence="1 2">
    <name type="scientific">Psophocarpus tetragonolobus</name>
    <name type="common">Winged bean</name>
    <name type="synonym">Dolichos tetragonolobus</name>
    <dbReference type="NCBI Taxonomy" id="3891"/>
    <lineage>
        <taxon>Eukaryota</taxon>
        <taxon>Viridiplantae</taxon>
        <taxon>Streptophyta</taxon>
        <taxon>Embryophyta</taxon>
        <taxon>Tracheophyta</taxon>
        <taxon>Spermatophyta</taxon>
        <taxon>Magnoliopsida</taxon>
        <taxon>eudicotyledons</taxon>
        <taxon>Gunneridae</taxon>
        <taxon>Pentapetalae</taxon>
        <taxon>rosids</taxon>
        <taxon>fabids</taxon>
        <taxon>Fabales</taxon>
        <taxon>Fabaceae</taxon>
        <taxon>Papilionoideae</taxon>
        <taxon>50 kb inversion clade</taxon>
        <taxon>NPAAA clade</taxon>
        <taxon>indigoferoid/millettioid clade</taxon>
        <taxon>Phaseoleae</taxon>
        <taxon>Psophocarpus</taxon>
    </lineage>
</organism>
<evidence type="ECO:0000313" key="1">
    <source>
        <dbReference type="EMBL" id="KAK7411967.1"/>
    </source>
</evidence>
<protein>
    <submittedName>
        <fullName evidence="1">Uncharacterized protein</fullName>
    </submittedName>
</protein>
<reference evidence="1 2" key="1">
    <citation type="submission" date="2024-01" db="EMBL/GenBank/DDBJ databases">
        <title>The genomes of 5 underutilized Papilionoideae crops provide insights into root nodulation and disease resistanc.</title>
        <authorList>
            <person name="Jiang F."/>
        </authorList>
    </citation>
    <scope>NUCLEOTIDE SEQUENCE [LARGE SCALE GENOMIC DNA]</scope>
    <source>
        <strain evidence="1">DUOXIRENSHENG_FW03</strain>
        <tissue evidence="1">Leaves</tissue>
    </source>
</reference>
<dbReference type="EMBL" id="JAYMYS010000001">
    <property type="protein sequence ID" value="KAK7411967.1"/>
    <property type="molecule type" value="Genomic_DNA"/>
</dbReference>
<gene>
    <name evidence="1" type="ORF">VNO78_03412</name>
</gene>
<accession>A0AAN9T4A3</accession>